<accession>A0AA52HAV1</accession>
<dbReference type="InterPro" id="IPR045010">
    <property type="entry name" value="MDR_fam"/>
</dbReference>
<reference evidence="3" key="1">
    <citation type="submission" date="2023-04" db="EMBL/GenBank/DDBJ databases">
        <title>Complete genome sequence of Temperatibacter marinus.</title>
        <authorList>
            <person name="Rong J.-C."/>
            <person name="Yi M.-L."/>
            <person name="Zhao Q."/>
        </authorList>
    </citation>
    <scope>NUCLEOTIDE SEQUENCE</scope>
    <source>
        <strain evidence="3">NBRC 110045</strain>
    </source>
</reference>
<evidence type="ECO:0000256" key="1">
    <source>
        <dbReference type="ARBA" id="ARBA00023002"/>
    </source>
</evidence>
<dbReference type="Gene3D" id="3.40.50.720">
    <property type="entry name" value="NAD(P)-binding Rossmann-like Domain"/>
    <property type="match status" value="1"/>
</dbReference>
<dbReference type="InterPro" id="IPR036291">
    <property type="entry name" value="NAD(P)-bd_dom_sf"/>
</dbReference>
<proteinExistence type="predicted"/>
<protein>
    <submittedName>
        <fullName evidence="3">NADP-dependent oxidoreductase</fullName>
    </submittedName>
</protein>
<dbReference type="InterPro" id="IPR020843">
    <property type="entry name" value="ER"/>
</dbReference>
<keyword evidence="1" id="KW-0560">Oxidoreductase</keyword>
<evidence type="ECO:0000259" key="2">
    <source>
        <dbReference type="SMART" id="SM00829"/>
    </source>
</evidence>
<dbReference type="InterPro" id="IPR013149">
    <property type="entry name" value="ADH-like_C"/>
</dbReference>
<gene>
    <name evidence="3" type="ORF">QGN29_01265</name>
</gene>
<dbReference type="AlphaFoldDB" id="A0AA52HAV1"/>
<dbReference type="SUPFAM" id="SSF51735">
    <property type="entry name" value="NAD(P)-binding Rossmann-fold domains"/>
    <property type="match status" value="1"/>
</dbReference>
<dbReference type="FunFam" id="3.40.50.720:FF:000121">
    <property type="entry name" value="Prostaglandin reductase 2"/>
    <property type="match status" value="1"/>
</dbReference>
<keyword evidence="4" id="KW-1185">Reference proteome</keyword>
<organism evidence="3 4">
    <name type="scientific">Temperatibacter marinus</name>
    <dbReference type="NCBI Taxonomy" id="1456591"/>
    <lineage>
        <taxon>Bacteria</taxon>
        <taxon>Pseudomonadati</taxon>
        <taxon>Pseudomonadota</taxon>
        <taxon>Alphaproteobacteria</taxon>
        <taxon>Kordiimonadales</taxon>
        <taxon>Temperatibacteraceae</taxon>
        <taxon>Temperatibacter</taxon>
    </lineage>
</organism>
<feature type="domain" description="Enoyl reductase (ER)" evidence="2">
    <location>
        <begin position="14"/>
        <end position="328"/>
    </location>
</feature>
<name>A0AA52HAV1_9PROT</name>
<evidence type="ECO:0000313" key="4">
    <source>
        <dbReference type="Proteomes" id="UP001268683"/>
    </source>
</evidence>
<dbReference type="RefSeq" id="WP_310798837.1">
    <property type="nucleotide sequence ID" value="NZ_CP123872.1"/>
</dbReference>
<dbReference type="InterPro" id="IPR041694">
    <property type="entry name" value="ADH_N_2"/>
</dbReference>
<dbReference type="PANTHER" id="PTHR43205">
    <property type="entry name" value="PROSTAGLANDIN REDUCTASE"/>
    <property type="match status" value="1"/>
</dbReference>
<sequence length="332" mass="36226">MDITQVRTTQFHDGSTDDIFALTHDPLPDMQEGDVRIRMDTISLDPAMRGWTTNVKSYMPPVQPGDIMRCFGVAEVLESNSKYFQAGDWVTGFLGVQTHGILNQRELRKIDLTYGEPKDFLSGLGMTGYTAYFGMTDIGKPKKGDTVVVSAASGAVGSVASQIAKLAGAYVVGIAGGPEKCAFLKGTLKLDGVIDYKNEDIYEALKRECPKGIDVYFDNVGGQTLEAAISLANYQSQIVICGAISQYGDFSAIQGPANFLKVISSSLKIQGFTMKDYFHLIPEALKYLIAAKQEGKIVFREHMLEGIENFGEAMKMVYAGKNHGKLLLKVAK</sequence>
<dbReference type="Pfam" id="PF16884">
    <property type="entry name" value="ADH_N_2"/>
    <property type="match status" value="1"/>
</dbReference>
<evidence type="ECO:0000313" key="3">
    <source>
        <dbReference type="EMBL" id="WND02993.1"/>
    </source>
</evidence>
<dbReference type="KEGG" id="tmk:QGN29_01265"/>
<dbReference type="PANTHER" id="PTHR43205:SF7">
    <property type="entry name" value="PROSTAGLANDIN REDUCTASE 1"/>
    <property type="match status" value="1"/>
</dbReference>
<dbReference type="Pfam" id="PF00107">
    <property type="entry name" value="ADH_zinc_N"/>
    <property type="match status" value="1"/>
</dbReference>
<dbReference type="CDD" id="cd05288">
    <property type="entry name" value="PGDH"/>
    <property type="match status" value="1"/>
</dbReference>
<dbReference type="Proteomes" id="UP001268683">
    <property type="component" value="Chromosome"/>
</dbReference>
<dbReference type="SUPFAM" id="SSF50129">
    <property type="entry name" value="GroES-like"/>
    <property type="match status" value="1"/>
</dbReference>
<dbReference type="Gene3D" id="3.90.180.10">
    <property type="entry name" value="Medium-chain alcohol dehydrogenases, catalytic domain"/>
    <property type="match status" value="1"/>
</dbReference>
<dbReference type="InterPro" id="IPR011032">
    <property type="entry name" value="GroES-like_sf"/>
</dbReference>
<dbReference type="GO" id="GO:0016628">
    <property type="term" value="F:oxidoreductase activity, acting on the CH-CH group of donors, NAD or NADP as acceptor"/>
    <property type="evidence" value="ECO:0007669"/>
    <property type="project" value="InterPro"/>
</dbReference>
<dbReference type="SMART" id="SM00829">
    <property type="entry name" value="PKS_ER"/>
    <property type="match status" value="1"/>
</dbReference>
<dbReference type="EMBL" id="CP123872">
    <property type="protein sequence ID" value="WND02993.1"/>
    <property type="molecule type" value="Genomic_DNA"/>
</dbReference>